<dbReference type="Gene3D" id="3.30.200.20">
    <property type="entry name" value="Phosphorylase Kinase, domain 1"/>
    <property type="match status" value="1"/>
</dbReference>
<dbReference type="Gene3D" id="1.10.510.10">
    <property type="entry name" value="Transferase(Phosphotransferase) domain 1"/>
    <property type="match status" value="1"/>
</dbReference>
<dbReference type="SUPFAM" id="SSF56112">
    <property type="entry name" value="Protein kinase-like (PK-like)"/>
    <property type="match status" value="1"/>
</dbReference>
<dbReference type="AlphaFoldDB" id="A0A139A3M8"/>
<dbReference type="OMA" id="CHRSSIA"/>
<dbReference type="PANTHER" id="PTHR24346">
    <property type="entry name" value="MAP/MICROTUBULE AFFINITY-REGULATING KINASE"/>
    <property type="match status" value="1"/>
</dbReference>
<accession>A0A139A3M8</accession>
<dbReference type="OrthoDB" id="10252171at2759"/>
<evidence type="ECO:0000313" key="4">
    <source>
        <dbReference type="EMBL" id="KXS11269.1"/>
    </source>
</evidence>
<dbReference type="GO" id="GO:0005634">
    <property type="term" value="C:nucleus"/>
    <property type="evidence" value="ECO:0007669"/>
    <property type="project" value="TreeGrafter"/>
</dbReference>
<evidence type="ECO:0000256" key="2">
    <source>
        <dbReference type="ARBA" id="ARBA00022840"/>
    </source>
</evidence>
<name>A0A139A3M8_GONPJ</name>
<dbReference type="InterPro" id="IPR011009">
    <property type="entry name" value="Kinase-like_dom_sf"/>
</dbReference>
<feature type="domain" description="Protein kinase" evidence="3">
    <location>
        <begin position="1"/>
        <end position="259"/>
    </location>
</feature>
<organism evidence="4 5">
    <name type="scientific">Gonapodya prolifera (strain JEL478)</name>
    <name type="common">Monoblepharis prolifera</name>
    <dbReference type="NCBI Taxonomy" id="1344416"/>
    <lineage>
        <taxon>Eukaryota</taxon>
        <taxon>Fungi</taxon>
        <taxon>Fungi incertae sedis</taxon>
        <taxon>Chytridiomycota</taxon>
        <taxon>Chytridiomycota incertae sedis</taxon>
        <taxon>Monoblepharidomycetes</taxon>
        <taxon>Monoblepharidales</taxon>
        <taxon>Gonapodyaceae</taxon>
        <taxon>Gonapodya</taxon>
    </lineage>
</organism>
<dbReference type="InterPro" id="IPR000719">
    <property type="entry name" value="Prot_kinase_dom"/>
</dbReference>
<dbReference type="PANTHER" id="PTHR24346:SF51">
    <property type="entry name" value="PAS DOMAIN-CONTAINING SERINE_THREONINE-PROTEIN KINASE"/>
    <property type="match status" value="1"/>
</dbReference>
<dbReference type="GO" id="GO:0004674">
    <property type="term" value="F:protein serine/threonine kinase activity"/>
    <property type="evidence" value="ECO:0007669"/>
    <property type="project" value="TreeGrafter"/>
</dbReference>
<reference evidence="4 5" key="1">
    <citation type="journal article" date="2015" name="Genome Biol. Evol.">
        <title>Phylogenomic analyses indicate that early fungi evolved digesting cell walls of algal ancestors of land plants.</title>
        <authorList>
            <person name="Chang Y."/>
            <person name="Wang S."/>
            <person name="Sekimoto S."/>
            <person name="Aerts A.L."/>
            <person name="Choi C."/>
            <person name="Clum A."/>
            <person name="LaButti K.M."/>
            <person name="Lindquist E.A."/>
            <person name="Yee Ngan C."/>
            <person name="Ohm R.A."/>
            <person name="Salamov A.A."/>
            <person name="Grigoriev I.V."/>
            <person name="Spatafora J.W."/>
            <person name="Berbee M.L."/>
        </authorList>
    </citation>
    <scope>NUCLEOTIDE SEQUENCE [LARGE SCALE GENOMIC DNA]</scope>
    <source>
        <strain evidence="4 5">JEL478</strain>
    </source>
</reference>
<dbReference type="SMART" id="SM00220">
    <property type="entry name" value="S_TKc"/>
    <property type="match status" value="1"/>
</dbReference>
<dbReference type="Pfam" id="PF00069">
    <property type="entry name" value="Pkinase"/>
    <property type="match status" value="1"/>
</dbReference>
<protein>
    <submittedName>
        <fullName evidence="4">Kinase-like protein</fullName>
    </submittedName>
</protein>
<keyword evidence="2" id="KW-0067">ATP-binding</keyword>
<evidence type="ECO:0000256" key="1">
    <source>
        <dbReference type="ARBA" id="ARBA00022741"/>
    </source>
</evidence>
<dbReference type="GO" id="GO:0035556">
    <property type="term" value="P:intracellular signal transduction"/>
    <property type="evidence" value="ECO:0007669"/>
    <property type="project" value="TreeGrafter"/>
</dbReference>
<keyword evidence="4" id="KW-0418">Kinase</keyword>
<dbReference type="GO" id="GO:0045719">
    <property type="term" value="P:negative regulation of glycogen biosynthetic process"/>
    <property type="evidence" value="ECO:0007669"/>
    <property type="project" value="TreeGrafter"/>
</dbReference>
<dbReference type="Proteomes" id="UP000070544">
    <property type="component" value="Unassembled WGS sequence"/>
</dbReference>
<keyword evidence="4" id="KW-0808">Transferase</keyword>
<proteinExistence type="predicted"/>
<dbReference type="PROSITE" id="PS00108">
    <property type="entry name" value="PROTEIN_KINASE_ST"/>
    <property type="match status" value="1"/>
</dbReference>
<dbReference type="PROSITE" id="PS50011">
    <property type="entry name" value="PROTEIN_KINASE_DOM"/>
    <property type="match status" value="1"/>
</dbReference>
<dbReference type="InterPro" id="IPR008271">
    <property type="entry name" value="Ser/Thr_kinase_AS"/>
</dbReference>
<dbReference type="EMBL" id="KQ965804">
    <property type="protein sequence ID" value="KXS11269.1"/>
    <property type="molecule type" value="Genomic_DNA"/>
</dbReference>
<gene>
    <name evidence="4" type="ORF">M427DRAFT_115072</name>
</gene>
<dbReference type="GO" id="GO:0005524">
    <property type="term" value="F:ATP binding"/>
    <property type="evidence" value="ECO:0007669"/>
    <property type="project" value="UniProtKB-KW"/>
</dbReference>
<evidence type="ECO:0000313" key="5">
    <source>
        <dbReference type="Proteomes" id="UP000070544"/>
    </source>
</evidence>
<dbReference type="STRING" id="1344416.A0A139A3M8"/>
<dbReference type="GO" id="GO:0005829">
    <property type="term" value="C:cytosol"/>
    <property type="evidence" value="ECO:0007669"/>
    <property type="project" value="TreeGrafter"/>
</dbReference>
<sequence>MGAPGAFGFVRKAYLKSDPSRTPYVIKHCHRSSIAASRYSSDPELGKVPIEIVVLDKIRKDPQRSAYVAHLVDFFADEKYFYVVMPCLGSADLFDYVEMYLGKGSHRIPEGIVRHIFKQVVEGVAYLHAKGIVHRDIKDENVIVSDNLDVTIVDFGSAAFYGPGVNFTTFCGTLDYASPEVLEGNTYRGPEQDIWALGILFHILLFSENPFRDVAEITSKELRFPYQVSEQAFELLNWMLQRDPGNRPSAEEVVGHEFFNDTVIN</sequence>
<evidence type="ECO:0000259" key="3">
    <source>
        <dbReference type="PROSITE" id="PS50011"/>
    </source>
</evidence>
<keyword evidence="5" id="KW-1185">Reference proteome</keyword>
<keyword evidence="1" id="KW-0547">Nucleotide-binding</keyword>